<accession>A0AB39D8J4</accession>
<organism evidence="2">
    <name type="scientific">Castellaniella ginsengisoli</name>
    <dbReference type="NCBI Taxonomy" id="546114"/>
    <lineage>
        <taxon>Bacteria</taxon>
        <taxon>Pseudomonadati</taxon>
        <taxon>Pseudomonadota</taxon>
        <taxon>Betaproteobacteria</taxon>
        <taxon>Burkholderiales</taxon>
        <taxon>Alcaligenaceae</taxon>
        <taxon>Castellaniella</taxon>
    </lineage>
</organism>
<dbReference type="EMBL" id="CP158255">
    <property type="protein sequence ID" value="XDJ50346.1"/>
    <property type="molecule type" value="Genomic_DNA"/>
</dbReference>
<dbReference type="InterPro" id="IPR003141">
    <property type="entry name" value="Pol/His_phosphatase_N"/>
</dbReference>
<gene>
    <name evidence="3" type="ORF">ABRZ07_11105</name>
    <name evidence="2" type="ORF">ABRZ09_00315</name>
</gene>
<reference evidence="2" key="1">
    <citation type="submission" date="2024-05" db="EMBL/GenBank/DDBJ databases">
        <authorList>
            <person name="Luo Y.-C."/>
            <person name="Nicholds J."/>
            <person name="Mortimer T."/>
            <person name="Maboni G."/>
        </authorList>
    </citation>
    <scope>NUCLEOTIDE SEQUENCE</scope>
    <source>
        <strain evidence="3">141555</strain>
        <strain evidence="2">151108</strain>
    </source>
</reference>
<dbReference type="AlphaFoldDB" id="A0AB39D8J4"/>
<dbReference type="InterPro" id="IPR052018">
    <property type="entry name" value="PHP_domain"/>
</dbReference>
<dbReference type="CDD" id="cd07438">
    <property type="entry name" value="PHP_HisPPase_AMP"/>
    <property type="match status" value="1"/>
</dbReference>
<dbReference type="Gene3D" id="1.10.150.650">
    <property type="match status" value="1"/>
</dbReference>
<dbReference type="Pfam" id="PF02811">
    <property type="entry name" value="PHP"/>
    <property type="match status" value="1"/>
</dbReference>
<protein>
    <submittedName>
        <fullName evidence="2">PHP domain-containing protein</fullName>
    </submittedName>
</protein>
<evidence type="ECO:0000313" key="2">
    <source>
        <dbReference type="EMBL" id="XDJ50346.1"/>
    </source>
</evidence>
<dbReference type="PANTHER" id="PTHR42924:SF3">
    <property type="entry name" value="POLYMERASE_HISTIDINOL PHOSPHATASE N-TERMINAL DOMAIN-CONTAINING PROTEIN"/>
    <property type="match status" value="1"/>
</dbReference>
<dbReference type="RefSeq" id="WP_368647037.1">
    <property type="nucleotide sequence ID" value="NZ_CP158255.1"/>
</dbReference>
<dbReference type="EMBL" id="CP158267">
    <property type="protein sequence ID" value="XDJ79436.1"/>
    <property type="molecule type" value="Genomic_DNA"/>
</dbReference>
<proteinExistence type="predicted"/>
<dbReference type="InterPro" id="IPR016195">
    <property type="entry name" value="Pol/histidinol_Pase-like"/>
</dbReference>
<dbReference type="GO" id="GO:0004534">
    <property type="term" value="F:5'-3' RNA exonuclease activity"/>
    <property type="evidence" value="ECO:0007669"/>
    <property type="project" value="TreeGrafter"/>
</dbReference>
<evidence type="ECO:0000259" key="1">
    <source>
        <dbReference type="SMART" id="SM00481"/>
    </source>
</evidence>
<dbReference type="InterPro" id="IPR004013">
    <property type="entry name" value="PHP_dom"/>
</dbReference>
<dbReference type="SMART" id="SM00481">
    <property type="entry name" value="POLIIIAc"/>
    <property type="match status" value="1"/>
</dbReference>
<feature type="domain" description="Polymerase/histidinol phosphatase N-terminal" evidence="1">
    <location>
        <begin position="5"/>
        <end position="70"/>
    </location>
</feature>
<dbReference type="Gene3D" id="3.20.20.140">
    <property type="entry name" value="Metal-dependent hydrolases"/>
    <property type="match status" value="1"/>
</dbReference>
<evidence type="ECO:0000313" key="3">
    <source>
        <dbReference type="EMBL" id="XDJ79436.1"/>
    </source>
</evidence>
<sequence length="278" mass="30051">MPLNIDLHSHSSRSDGVLTPAQVAARAHAQGVDWWSLSDHDETSGLAEAAVAARDLGMGFIPGVEVSVTFCERTIHILGLNIDPGHPELQAGLAGIRQSRFARAATIAERLQDCGVAGAYAGALRYADNPELLGRVHFARYLLEQGHCKSLQQAFDRYLGDGKRAFVPMRWPSLESAVGWIRSAGGKAVIAHPGRYRYTPQQFDALFEAFKAHGGIGIEVVSSGHTPAQSKRYACVARSYGFEASRGSDFHTPGIARTELGGVPPLPDDLAPVWKDWI</sequence>
<dbReference type="GO" id="GO:0035312">
    <property type="term" value="F:5'-3' DNA exonuclease activity"/>
    <property type="evidence" value="ECO:0007669"/>
    <property type="project" value="TreeGrafter"/>
</dbReference>
<dbReference type="PANTHER" id="PTHR42924">
    <property type="entry name" value="EXONUCLEASE"/>
    <property type="match status" value="1"/>
</dbReference>
<name>A0AB39D8J4_9BURK</name>
<dbReference type="SUPFAM" id="SSF89550">
    <property type="entry name" value="PHP domain-like"/>
    <property type="match status" value="1"/>
</dbReference>